<dbReference type="InterPro" id="IPR051639">
    <property type="entry name" value="BCD1"/>
</dbReference>
<name>A0A5N5EUW4_9ROSA</name>
<proteinExistence type="inferred from homology"/>
<dbReference type="Gene3D" id="3.30.60.190">
    <property type="match status" value="1"/>
</dbReference>
<dbReference type="PANTHER" id="PTHR13483:SF3">
    <property type="entry name" value="BOX C_D SNORNA PROTEIN 1"/>
    <property type="match status" value="1"/>
</dbReference>
<feature type="domain" description="HIT-type" evidence="8">
    <location>
        <begin position="66"/>
        <end position="100"/>
    </location>
</feature>
<dbReference type="Pfam" id="PF04438">
    <property type="entry name" value="zf-HIT"/>
    <property type="match status" value="1"/>
</dbReference>
<dbReference type="GO" id="GO:0000463">
    <property type="term" value="P:maturation of LSU-rRNA from tricistronic rRNA transcript (SSU-rRNA, 5.8S rRNA, LSU-rRNA)"/>
    <property type="evidence" value="ECO:0007669"/>
    <property type="project" value="TreeGrafter"/>
</dbReference>
<dbReference type="GO" id="GO:0070761">
    <property type="term" value="C:pre-snoRNP complex"/>
    <property type="evidence" value="ECO:0007669"/>
    <property type="project" value="TreeGrafter"/>
</dbReference>
<dbReference type="InterPro" id="IPR007529">
    <property type="entry name" value="Znf_HIT"/>
</dbReference>
<protein>
    <submittedName>
        <fullName evidence="9">Box C/D snoRNA protein 1-like</fullName>
    </submittedName>
</protein>
<dbReference type="GO" id="GO:0000492">
    <property type="term" value="P:box C/D snoRNP assembly"/>
    <property type="evidence" value="ECO:0007669"/>
    <property type="project" value="TreeGrafter"/>
</dbReference>
<dbReference type="GO" id="GO:0048254">
    <property type="term" value="P:snoRNA localization"/>
    <property type="evidence" value="ECO:0007669"/>
    <property type="project" value="TreeGrafter"/>
</dbReference>
<dbReference type="InterPro" id="IPR057721">
    <property type="entry name" value="BCD1_alpha/beta"/>
</dbReference>
<dbReference type="PROSITE" id="PS51083">
    <property type="entry name" value="ZF_HIT"/>
    <property type="match status" value="1"/>
</dbReference>
<evidence type="ECO:0000313" key="9">
    <source>
        <dbReference type="EMBL" id="KAB2594666.1"/>
    </source>
</evidence>
<dbReference type="CDD" id="cd23023">
    <property type="entry name" value="zf-HIT_BCD1"/>
    <property type="match status" value="1"/>
</dbReference>
<dbReference type="GO" id="GO:0008270">
    <property type="term" value="F:zinc ion binding"/>
    <property type="evidence" value="ECO:0007669"/>
    <property type="project" value="UniProtKB-UniRule"/>
</dbReference>
<evidence type="ECO:0000256" key="3">
    <source>
        <dbReference type="ARBA" id="ARBA00022771"/>
    </source>
</evidence>
<dbReference type="Proteomes" id="UP000327157">
    <property type="component" value="Chromosome 7"/>
</dbReference>
<comment type="similarity">
    <text evidence="6">Belongs to the BCD1 family.</text>
</comment>
<evidence type="ECO:0000256" key="6">
    <source>
        <dbReference type="ARBA" id="ARBA00049654"/>
    </source>
</evidence>
<dbReference type="GO" id="GO:0005634">
    <property type="term" value="C:nucleus"/>
    <property type="evidence" value="ECO:0007669"/>
    <property type="project" value="TreeGrafter"/>
</dbReference>
<comment type="caution">
    <text evidence="9">The sequence shown here is derived from an EMBL/GenBank/DDBJ whole genome shotgun (WGS) entry which is preliminary data.</text>
</comment>
<organism evidence="9 10">
    <name type="scientific">Pyrus ussuriensis x Pyrus communis</name>
    <dbReference type="NCBI Taxonomy" id="2448454"/>
    <lineage>
        <taxon>Eukaryota</taxon>
        <taxon>Viridiplantae</taxon>
        <taxon>Streptophyta</taxon>
        <taxon>Embryophyta</taxon>
        <taxon>Tracheophyta</taxon>
        <taxon>Spermatophyta</taxon>
        <taxon>Magnoliopsida</taxon>
        <taxon>eudicotyledons</taxon>
        <taxon>Gunneridae</taxon>
        <taxon>Pentapetalae</taxon>
        <taxon>rosids</taxon>
        <taxon>fabids</taxon>
        <taxon>Rosales</taxon>
        <taxon>Rosaceae</taxon>
        <taxon>Amygdaloideae</taxon>
        <taxon>Maleae</taxon>
        <taxon>Pyrus</taxon>
    </lineage>
</organism>
<evidence type="ECO:0000256" key="5">
    <source>
        <dbReference type="ARBA" id="ARBA00049598"/>
    </source>
</evidence>
<dbReference type="Pfam" id="PF25790">
    <property type="entry name" value="BCD1"/>
    <property type="match status" value="1"/>
</dbReference>
<dbReference type="EMBL" id="SMOL01000781">
    <property type="protein sequence ID" value="KAB2594666.1"/>
    <property type="molecule type" value="Genomic_DNA"/>
</dbReference>
<dbReference type="AlphaFoldDB" id="A0A5N5EUW4"/>
<evidence type="ECO:0000256" key="1">
    <source>
        <dbReference type="ARBA" id="ARBA00022553"/>
    </source>
</evidence>
<dbReference type="SUPFAM" id="SSF144232">
    <property type="entry name" value="HIT/MYND zinc finger-like"/>
    <property type="match status" value="1"/>
</dbReference>
<keyword evidence="3 7" id="KW-0863">Zinc-finger</keyword>
<reference evidence="10" key="2">
    <citation type="submission" date="2019-10" db="EMBL/GenBank/DDBJ databases">
        <title>A de novo genome assembly of a pear dwarfing rootstock.</title>
        <authorList>
            <person name="Wang F."/>
            <person name="Wang J."/>
            <person name="Li S."/>
            <person name="Zhang Y."/>
            <person name="Fang M."/>
            <person name="Ma L."/>
            <person name="Zhao Y."/>
            <person name="Jiang S."/>
        </authorList>
    </citation>
    <scope>NUCLEOTIDE SEQUENCE [LARGE SCALE GENOMIC DNA]</scope>
</reference>
<keyword evidence="4" id="KW-0862">Zinc</keyword>
<reference evidence="9 10" key="1">
    <citation type="submission" date="2019-09" db="EMBL/GenBank/DDBJ databases">
        <authorList>
            <person name="Ou C."/>
        </authorList>
    </citation>
    <scope>NUCLEOTIDE SEQUENCE [LARGE SCALE GENOMIC DNA]</scope>
    <source>
        <strain evidence="9">S2</strain>
        <tissue evidence="9">Leaf</tissue>
    </source>
</reference>
<gene>
    <name evidence="9" type="ORF">D8674_030116</name>
</gene>
<keyword evidence="1" id="KW-0597">Phosphoprotein</keyword>
<comment type="function">
    <text evidence="5">Required for box C/D snoRNAs accumulation involved in snoRNA processing, snoRNA transport to the nucleolus and ribosome biogenesis.</text>
</comment>
<dbReference type="OrthoDB" id="272357at2759"/>
<reference evidence="9 10" key="3">
    <citation type="submission" date="2019-11" db="EMBL/GenBank/DDBJ databases">
        <title>A de novo genome assembly of a pear dwarfing rootstock.</title>
        <authorList>
            <person name="Wang F."/>
            <person name="Wang J."/>
            <person name="Li S."/>
            <person name="Zhang Y."/>
            <person name="Fang M."/>
            <person name="Ma L."/>
            <person name="Zhao Y."/>
            <person name="Jiang S."/>
        </authorList>
    </citation>
    <scope>NUCLEOTIDE SEQUENCE [LARGE SCALE GENOMIC DNA]</scope>
    <source>
        <strain evidence="9">S2</strain>
        <tissue evidence="9">Leaf</tissue>
    </source>
</reference>
<sequence>MRVGYSKSKSISNETTSLQRCEDLLHKPYFAGPSPNPFASVSACERRPMEEGGGQAGTAKPNPKVCEECREKASKYKCPGCSVRSCSLPCVKVHKLRTGCTGKRPQTSFVPLSQIDDNQLLSDYNLLEEVKRVAESAQRLRNKLCRYNNFRLPFYLKSLRSAAASRRTKLLFLPSGMSKREKNQTRYDQRKKCISWTIEWRFHSTDVVLIDHEVNENMNLCSVMENHLKPGPWNHHLKLFCEEQLDSLKLFVRKYPKGARSPFCELDIRVPIRQQLANLVILEYPVIYVFLPSHSLDFEVVKNSPPTFGKPELKIYGRNDLSAGGVPFKEEEIEEDNSYPKVFDLMKHVTSSSPPNISNKRRCEKPLDDSFARPLSVTVETGNDSHSSSDAKKQVFLEDMDFDFDQGLIDEYSDLMAEINPDDFLDLEGEFTKEGVAERNLSSVRKFLLADDDIEEGEILE</sequence>
<evidence type="ECO:0000256" key="2">
    <source>
        <dbReference type="ARBA" id="ARBA00022723"/>
    </source>
</evidence>
<evidence type="ECO:0000256" key="7">
    <source>
        <dbReference type="PROSITE-ProRule" id="PRU00453"/>
    </source>
</evidence>
<evidence type="ECO:0000313" key="10">
    <source>
        <dbReference type="Proteomes" id="UP000327157"/>
    </source>
</evidence>
<accession>A0A5N5EUW4</accession>
<evidence type="ECO:0000256" key="4">
    <source>
        <dbReference type="ARBA" id="ARBA00022833"/>
    </source>
</evidence>
<evidence type="ECO:0000259" key="8">
    <source>
        <dbReference type="PROSITE" id="PS51083"/>
    </source>
</evidence>
<keyword evidence="2" id="KW-0479">Metal-binding</keyword>
<keyword evidence="10" id="KW-1185">Reference proteome</keyword>
<dbReference type="PANTHER" id="PTHR13483">
    <property type="entry name" value="BOX C_D SNORNA PROTEIN 1-RELATED"/>
    <property type="match status" value="1"/>
</dbReference>